<dbReference type="PANTHER" id="PTHR11351:SF31">
    <property type="entry name" value="DESATURASE 1, ISOFORM A-RELATED"/>
    <property type="match status" value="1"/>
</dbReference>
<dbReference type="GO" id="GO:0005789">
    <property type="term" value="C:endoplasmic reticulum membrane"/>
    <property type="evidence" value="ECO:0007669"/>
    <property type="project" value="TreeGrafter"/>
</dbReference>
<dbReference type="PANTHER" id="PTHR11351">
    <property type="entry name" value="ACYL-COA DESATURASE"/>
    <property type="match status" value="1"/>
</dbReference>
<evidence type="ECO:0000256" key="6">
    <source>
        <dbReference type="ARBA" id="ARBA00022989"/>
    </source>
</evidence>
<dbReference type="GO" id="GO:0006636">
    <property type="term" value="P:unsaturated fatty acid biosynthetic process"/>
    <property type="evidence" value="ECO:0007669"/>
    <property type="project" value="InterPro"/>
</dbReference>
<evidence type="ECO:0000256" key="2">
    <source>
        <dbReference type="ARBA" id="ARBA00009295"/>
    </source>
</evidence>
<dbReference type="VEuPathDB" id="VectorBase:CSON013525"/>
<gene>
    <name evidence="15" type="primary">CSON013525</name>
</gene>
<accession>A0A336KSV0</accession>
<dbReference type="InterPro" id="IPR009160">
    <property type="entry name" value="Acyl-CoA_deSatase_haem/ster-bd"/>
</dbReference>
<evidence type="ECO:0000256" key="8">
    <source>
        <dbReference type="ARBA" id="ARBA00023004"/>
    </source>
</evidence>
<evidence type="ECO:0000256" key="5">
    <source>
        <dbReference type="ARBA" id="ARBA00022832"/>
    </source>
</evidence>
<name>A0A336KSV0_CULSO</name>
<evidence type="ECO:0000256" key="12">
    <source>
        <dbReference type="RuleBase" id="RU000581"/>
    </source>
</evidence>
<dbReference type="Pfam" id="PF00487">
    <property type="entry name" value="FA_desaturase"/>
    <property type="match status" value="1"/>
</dbReference>
<keyword evidence="11 12" id="KW-0275">Fatty acid biosynthesis</keyword>
<proteinExistence type="inferred from homology"/>
<evidence type="ECO:0000256" key="13">
    <source>
        <dbReference type="SAM" id="Phobius"/>
    </source>
</evidence>
<feature type="domain" description="Fatty acid desaturase" evidence="14">
    <location>
        <begin position="88"/>
        <end position="296"/>
    </location>
</feature>
<keyword evidence="6 13" id="KW-1133">Transmembrane helix</keyword>
<comment type="similarity">
    <text evidence="2 12">Belongs to the fatty acid desaturase type 1 family.</text>
</comment>
<sequence>MAPNIFPKEGCVENDNDTSDKSNKILNISGSMTNGRLNDTELSKNVIEDTYKTSSEYKMHIRWFNVFIFLYLHISAIYGLYLLYTDAKWSTYAFTHVLMTFSGFGVTAGAHRLWAHKAYKARLPLRILLMIAHTTAHQNSLYAWVRDHRIHHKFTDTDADPYNAKRGFFFSHIGWLMVHKHHLVIEKGNVIDMDDMKQDPVVMFQKKYFIPLMILFCFFLPTFIPMYFFNESFIVAFHTATLFRYVWMLNSTWSVNSAAHIWGMKPFNKISSSAENGYVAFFALGEGWHNYHHAFPWDYKTGELGKYGLNWSTAFIDFFAKIGWAYDLKTVSEEVIRNRALKTGDGSHEFCKQEKKLDNCKQNMDYNHNINSNNNDKSIDNLIWGWDDPSISIQDKLSAVILKKEKNI</sequence>
<dbReference type="EMBL" id="UFQT01000682">
    <property type="protein sequence ID" value="SSX26519.1"/>
    <property type="molecule type" value="Genomic_DNA"/>
</dbReference>
<evidence type="ECO:0000256" key="7">
    <source>
        <dbReference type="ARBA" id="ARBA00023002"/>
    </source>
</evidence>
<dbReference type="AlphaFoldDB" id="A0A336KSV0"/>
<dbReference type="PRINTS" id="PR00075">
    <property type="entry name" value="FACDDSATRASE"/>
</dbReference>
<dbReference type="GO" id="GO:0004768">
    <property type="term" value="F:stearoyl-CoA 9-desaturase activity"/>
    <property type="evidence" value="ECO:0007669"/>
    <property type="project" value="InterPro"/>
</dbReference>
<dbReference type="GO" id="GO:0005506">
    <property type="term" value="F:iron ion binding"/>
    <property type="evidence" value="ECO:0007669"/>
    <property type="project" value="TreeGrafter"/>
</dbReference>
<keyword evidence="4 12" id="KW-0812">Transmembrane</keyword>
<keyword evidence="3 12" id="KW-0444">Lipid biosynthesis</keyword>
<comment type="subcellular location">
    <subcellularLocation>
        <location evidence="1">Membrane</location>
        <topology evidence="1">Multi-pass membrane protein</topology>
    </subcellularLocation>
</comment>
<keyword evidence="7 12" id="KW-0560">Oxidoreductase</keyword>
<reference evidence="16" key="2">
    <citation type="submission" date="2018-07" db="EMBL/GenBank/DDBJ databases">
        <authorList>
            <person name="Quirk P.G."/>
            <person name="Krulwich T.A."/>
        </authorList>
    </citation>
    <scope>NUCLEOTIDE SEQUENCE</scope>
</reference>
<keyword evidence="9" id="KW-0443">Lipid metabolism</keyword>
<evidence type="ECO:0000256" key="3">
    <source>
        <dbReference type="ARBA" id="ARBA00022516"/>
    </source>
</evidence>
<evidence type="ECO:0000256" key="1">
    <source>
        <dbReference type="ARBA" id="ARBA00004141"/>
    </source>
</evidence>
<evidence type="ECO:0000259" key="14">
    <source>
        <dbReference type="Pfam" id="PF00487"/>
    </source>
</evidence>
<keyword evidence="5" id="KW-0276">Fatty acid metabolism</keyword>
<keyword evidence="10 13" id="KW-0472">Membrane</keyword>
<dbReference type="PIRSF" id="PIRSF000345">
    <property type="entry name" value="OLE1"/>
    <property type="match status" value="1"/>
</dbReference>
<dbReference type="CDD" id="cd03505">
    <property type="entry name" value="Delta9-FADS-like"/>
    <property type="match status" value="1"/>
</dbReference>
<feature type="transmembrane region" description="Helical" evidence="13">
    <location>
        <begin position="63"/>
        <end position="83"/>
    </location>
</feature>
<evidence type="ECO:0000313" key="15">
    <source>
        <dbReference type="EMBL" id="SSX06163.1"/>
    </source>
</evidence>
<feature type="transmembrane region" description="Helical" evidence="13">
    <location>
        <begin position="89"/>
        <end position="110"/>
    </location>
</feature>
<evidence type="ECO:0000313" key="16">
    <source>
        <dbReference type="EMBL" id="SSX26519.1"/>
    </source>
</evidence>
<reference evidence="15" key="1">
    <citation type="submission" date="2018-04" db="EMBL/GenBank/DDBJ databases">
        <authorList>
            <person name="Go L.Y."/>
            <person name="Mitchell J.A."/>
        </authorList>
    </citation>
    <scope>NUCLEOTIDE SEQUENCE</scope>
    <source>
        <tissue evidence="15">Whole organism</tissue>
    </source>
</reference>
<evidence type="ECO:0000256" key="9">
    <source>
        <dbReference type="ARBA" id="ARBA00023098"/>
    </source>
</evidence>
<dbReference type="OMA" id="HFITAIV"/>
<comment type="cofactor">
    <cofactor evidence="12">
        <name>Fe(2+)</name>
        <dbReference type="ChEBI" id="CHEBI:29033"/>
    </cofactor>
</comment>
<keyword evidence="8" id="KW-0408">Iron</keyword>
<organism evidence="15">
    <name type="scientific">Culicoides sonorensis</name>
    <name type="common">Biting midge</name>
    <dbReference type="NCBI Taxonomy" id="179676"/>
    <lineage>
        <taxon>Eukaryota</taxon>
        <taxon>Metazoa</taxon>
        <taxon>Ecdysozoa</taxon>
        <taxon>Arthropoda</taxon>
        <taxon>Hexapoda</taxon>
        <taxon>Insecta</taxon>
        <taxon>Pterygota</taxon>
        <taxon>Neoptera</taxon>
        <taxon>Endopterygota</taxon>
        <taxon>Diptera</taxon>
        <taxon>Nematocera</taxon>
        <taxon>Chironomoidea</taxon>
        <taxon>Ceratopogonidae</taxon>
        <taxon>Ceratopogoninae</taxon>
        <taxon>Culicoides</taxon>
        <taxon>Monoculicoides</taxon>
    </lineage>
</organism>
<evidence type="ECO:0000256" key="10">
    <source>
        <dbReference type="ARBA" id="ARBA00023136"/>
    </source>
</evidence>
<evidence type="ECO:0000256" key="4">
    <source>
        <dbReference type="ARBA" id="ARBA00022692"/>
    </source>
</evidence>
<dbReference type="InterPro" id="IPR005804">
    <property type="entry name" value="FA_desaturase_dom"/>
</dbReference>
<dbReference type="InterPro" id="IPR015876">
    <property type="entry name" value="Acyl-CoA_DS"/>
</dbReference>
<comment type="domain">
    <text evidence="12">The histidine box domains are involved in binding the catalytic metal ions.</text>
</comment>
<evidence type="ECO:0000256" key="11">
    <source>
        <dbReference type="ARBA" id="ARBA00023160"/>
    </source>
</evidence>
<dbReference type="EMBL" id="UFQS01000682">
    <property type="protein sequence ID" value="SSX06163.1"/>
    <property type="molecule type" value="Genomic_DNA"/>
</dbReference>
<feature type="transmembrane region" description="Helical" evidence="13">
    <location>
        <begin position="208"/>
        <end position="229"/>
    </location>
</feature>
<protein>
    <submittedName>
        <fullName evidence="15">CSON013525 protein</fullName>
    </submittedName>
</protein>